<feature type="repeat" description="ANK" evidence="3">
    <location>
        <begin position="514"/>
        <end position="547"/>
    </location>
</feature>
<evidence type="ECO:0000313" key="5">
    <source>
        <dbReference type="Proteomes" id="UP000775872"/>
    </source>
</evidence>
<gene>
    <name evidence="4" type="ORF">CSOL1703_00008687</name>
</gene>
<dbReference type="Gene3D" id="1.25.40.20">
    <property type="entry name" value="Ankyrin repeat-containing domain"/>
    <property type="match status" value="2"/>
</dbReference>
<dbReference type="Pfam" id="PF13857">
    <property type="entry name" value="Ank_5"/>
    <property type="match status" value="1"/>
</dbReference>
<dbReference type="PANTHER" id="PTHR24198:SF165">
    <property type="entry name" value="ANKYRIN REPEAT-CONTAINING PROTEIN-RELATED"/>
    <property type="match status" value="1"/>
</dbReference>
<keyword evidence="2 3" id="KW-0040">ANK repeat</keyword>
<dbReference type="SMART" id="SM00248">
    <property type="entry name" value="ANK"/>
    <property type="match status" value="6"/>
</dbReference>
<dbReference type="OrthoDB" id="341259at2759"/>
<evidence type="ECO:0000256" key="3">
    <source>
        <dbReference type="PROSITE-ProRule" id="PRU00023"/>
    </source>
</evidence>
<keyword evidence="1" id="KW-0677">Repeat</keyword>
<evidence type="ECO:0000256" key="1">
    <source>
        <dbReference type="ARBA" id="ARBA00022737"/>
    </source>
</evidence>
<sequence length="603" mass="67102">MPPSSGIEVELPGTDVSGPESYLQSLPAELIQQIAEYVSEDLVMATARDLLYLSLTCTRVFPIAIELLYKFNERMVNIQACGAKGGVLFCDMHRGFHLPALGWACKRGCRGTVEAVIAITPKLCNSSHVCSAIESKQYEIARLLLTQKMVINELKAGIERDSPIFAAVASGDQQLIDRIIEIQGVNFETTDRRGMSVLDHACRMGHRELARRFLDEGANPYLHANSSLQHAIACRDTKAGCAIVREIVTMKPQVRFVSNENKYAVSGDRLDVLEIFLKRGAIDQAFEGAPGHLGDIFEEAISHGPMAVYRKLLSIYPTGLLTERFILDTLTLISVQGDTAKAKEQAQRLIDHVRPIRNNDLSFLTYENVQPALSNCIDYDNVMLADYILGLSGGLRLGQIPLCRPWRGMSEGPRSIEMLKMLREHGFDINQIANRETMLQRTIVEIARDGWNEVLQYLASEVENINQYNEYNATALHTWLRSLKYALFSEEVQILQFTAHLLDEGASLSIGNARGNTALHVAAVNTVHASVIQLLLDRGADTNARNNAGETPLQYAMRLQGLKKTSRKALSKVQKTLPLLAEWTWVLSIPPVRELLDEMNSST</sequence>
<accession>A0A9P0ERE8</accession>
<dbReference type="PROSITE" id="PS50088">
    <property type="entry name" value="ANK_REPEAT"/>
    <property type="match status" value="1"/>
</dbReference>
<protein>
    <submittedName>
        <fullName evidence="4">Uncharacterized protein</fullName>
    </submittedName>
</protein>
<evidence type="ECO:0000313" key="4">
    <source>
        <dbReference type="EMBL" id="CAH0058209.1"/>
    </source>
</evidence>
<dbReference type="AlphaFoldDB" id="A0A9P0ERE8"/>
<dbReference type="InterPro" id="IPR036770">
    <property type="entry name" value="Ankyrin_rpt-contain_sf"/>
</dbReference>
<dbReference type="PROSITE" id="PS50297">
    <property type="entry name" value="ANK_REP_REGION"/>
    <property type="match status" value="1"/>
</dbReference>
<comment type="caution">
    <text evidence="4">The sequence shown here is derived from an EMBL/GenBank/DDBJ whole genome shotgun (WGS) entry which is preliminary data.</text>
</comment>
<name>A0A9P0ERE8_9HYPO</name>
<keyword evidence="5" id="KW-1185">Reference proteome</keyword>
<dbReference type="PANTHER" id="PTHR24198">
    <property type="entry name" value="ANKYRIN REPEAT AND PROTEIN KINASE DOMAIN-CONTAINING PROTEIN"/>
    <property type="match status" value="1"/>
</dbReference>
<dbReference type="EMBL" id="CABFOC020000082">
    <property type="protein sequence ID" value="CAH0058209.1"/>
    <property type="molecule type" value="Genomic_DNA"/>
</dbReference>
<proteinExistence type="predicted"/>
<dbReference type="InterPro" id="IPR002110">
    <property type="entry name" value="Ankyrin_rpt"/>
</dbReference>
<organism evidence="4 5">
    <name type="scientific">Clonostachys solani</name>
    <dbReference type="NCBI Taxonomy" id="160281"/>
    <lineage>
        <taxon>Eukaryota</taxon>
        <taxon>Fungi</taxon>
        <taxon>Dikarya</taxon>
        <taxon>Ascomycota</taxon>
        <taxon>Pezizomycotina</taxon>
        <taxon>Sordariomycetes</taxon>
        <taxon>Hypocreomycetidae</taxon>
        <taxon>Hypocreales</taxon>
        <taxon>Bionectriaceae</taxon>
        <taxon>Clonostachys</taxon>
    </lineage>
</organism>
<reference evidence="4" key="1">
    <citation type="submission" date="2021-10" db="EMBL/GenBank/DDBJ databases">
        <authorList>
            <person name="Piombo E."/>
        </authorList>
    </citation>
    <scope>NUCLEOTIDE SEQUENCE</scope>
</reference>
<dbReference type="SUPFAM" id="SSF48403">
    <property type="entry name" value="Ankyrin repeat"/>
    <property type="match status" value="1"/>
</dbReference>
<dbReference type="Proteomes" id="UP000775872">
    <property type="component" value="Unassembled WGS sequence"/>
</dbReference>
<dbReference type="Pfam" id="PF12796">
    <property type="entry name" value="Ank_2"/>
    <property type="match status" value="1"/>
</dbReference>
<evidence type="ECO:0000256" key="2">
    <source>
        <dbReference type="ARBA" id="ARBA00023043"/>
    </source>
</evidence>